<feature type="compositionally biased region" description="Low complexity" evidence="8">
    <location>
        <begin position="582"/>
        <end position="598"/>
    </location>
</feature>
<dbReference type="Gene3D" id="1.10.510.10">
    <property type="entry name" value="Transferase(Phosphotransferase) domain 1"/>
    <property type="match status" value="1"/>
</dbReference>
<feature type="domain" description="Helicase ATP-binding" evidence="10">
    <location>
        <begin position="374"/>
        <end position="567"/>
    </location>
</feature>
<dbReference type="InterPro" id="IPR017441">
    <property type="entry name" value="Protein_kinase_ATP_BS"/>
</dbReference>
<dbReference type="PANTHER" id="PTHR43289:SF6">
    <property type="entry name" value="SERINE_THREONINE-PROTEIN KINASE NEKL-3"/>
    <property type="match status" value="1"/>
</dbReference>
<dbReference type="CDD" id="cd14014">
    <property type="entry name" value="STKc_PknB_like"/>
    <property type="match status" value="1"/>
</dbReference>
<evidence type="ECO:0000256" key="6">
    <source>
        <dbReference type="ARBA" id="ARBA00022840"/>
    </source>
</evidence>
<dbReference type="SMART" id="SM00220">
    <property type="entry name" value="S_TKc"/>
    <property type="match status" value="1"/>
</dbReference>
<organism evidence="11 12">
    <name type="scientific">Saccharopolyspora spinosa</name>
    <dbReference type="NCBI Taxonomy" id="60894"/>
    <lineage>
        <taxon>Bacteria</taxon>
        <taxon>Bacillati</taxon>
        <taxon>Actinomycetota</taxon>
        <taxon>Actinomycetes</taxon>
        <taxon>Pseudonocardiales</taxon>
        <taxon>Pseudonocardiaceae</taxon>
        <taxon>Saccharopolyspora</taxon>
    </lineage>
</organism>
<dbReference type="InterPro" id="IPR008271">
    <property type="entry name" value="Ser/Thr_kinase_AS"/>
</dbReference>
<evidence type="ECO:0000259" key="10">
    <source>
        <dbReference type="PROSITE" id="PS51192"/>
    </source>
</evidence>
<evidence type="ECO:0000259" key="9">
    <source>
        <dbReference type="PROSITE" id="PS50011"/>
    </source>
</evidence>
<feature type="binding site" evidence="7">
    <location>
        <position position="46"/>
    </location>
    <ligand>
        <name>ATP</name>
        <dbReference type="ChEBI" id="CHEBI:30616"/>
    </ligand>
</feature>
<evidence type="ECO:0000256" key="1">
    <source>
        <dbReference type="ARBA" id="ARBA00012513"/>
    </source>
</evidence>
<keyword evidence="2" id="KW-0723">Serine/threonine-protein kinase</keyword>
<dbReference type="Gene3D" id="3.40.50.300">
    <property type="entry name" value="P-loop containing nucleotide triphosphate hydrolases"/>
    <property type="match status" value="1"/>
</dbReference>
<sequence>MPANREVAAGRFRLLSPIGEGSTSEVHRAEDLHAQESSSDRLVVLKLILPNAGAETAEHFDREMRIMRRLNHPNLARTIAGSADSDVTYLAVEFLDGHTLDRLGRTRLPIPWVAALGAQIANGLSAAHSAGVVHRDLKPSNVMVLRGGVVKVLDFGMGRIVESGRGTGMTVDAARYLAPEQFGSSAVFQAADLYSLGCVLFELLTGVPPFRGGTPFELGHKHRHETLPPLRPLRPDLPDGMARLVESLLAKRPVDRPVDAVAVREALLPFAVADDPVPGWEHLNPVSWLAETHAAKPVGPEREVQASDVDSPAAFVEADLDAELSVPGDTVLDLAGTGVLHRECSRIFQVDKTAGGNVCDGRPLPLHQHQREAIDIAQSGESYVLTTDPGASESLSYLVPIVDKVLKDRATAEPDARKRIRAIIVHPVNAPASELGELDKYLLDGYNAGREPVTFTHCTGRDGDERREEIHANPPDILLTDPVMLELMLTRPGDRGSPMELAEGLEFLVLDDLHTYRGRRGSDVALLIRRIREACRAERMQCIGTSAAMSVEGTGEDRREIVARVASALFGTAVDPRNVIGETSTPTSETSSRRSAPAVAPPRHELGGEALMRSHLQAIWLAESRLELGRTMPEVIDIGDARRPDPELPLRDHIAAALHTPEALGRAVAAARQVFDGLLEELLNTDWWHDQWIEDAVLDAGIRFDLAFKPWRDLFRTALLEKDSPDSHPVLADFNPYHYLMNVGFLPGYALPYLPLAADHPDERGGVCLLTERCSRYA</sequence>
<dbReference type="PROSITE" id="PS00108">
    <property type="entry name" value="PROTEIN_KINASE_ST"/>
    <property type="match status" value="1"/>
</dbReference>
<dbReference type="Proteomes" id="UP000233786">
    <property type="component" value="Unassembled WGS sequence"/>
</dbReference>
<evidence type="ECO:0000256" key="3">
    <source>
        <dbReference type="ARBA" id="ARBA00022679"/>
    </source>
</evidence>
<reference evidence="11" key="1">
    <citation type="submission" date="2017-12" db="EMBL/GenBank/DDBJ databases">
        <title>Sequencing the genomes of 1000 Actinobacteria strains.</title>
        <authorList>
            <person name="Klenk H.-P."/>
        </authorList>
    </citation>
    <scope>NUCLEOTIDE SEQUENCE [LARGE SCALE GENOMIC DNA]</scope>
    <source>
        <strain evidence="11">DSM 44228</strain>
    </source>
</reference>
<dbReference type="AlphaFoldDB" id="A0A2N3Y4H3"/>
<dbReference type="InterPro" id="IPR014001">
    <property type="entry name" value="Helicase_ATP-bd"/>
</dbReference>
<keyword evidence="6 7" id="KW-0067">ATP-binding</keyword>
<dbReference type="RefSeq" id="WP_010311701.1">
    <property type="nucleotide sequence ID" value="NZ_CP061007.1"/>
</dbReference>
<dbReference type="GO" id="GO:0004674">
    <property type="term" value="F:protein serine/threonine kinase activity"/>
    <property type="evidence" value="ECO:0007669"/>
    <property type="project" value="UniProtKB-KW"/>
</dbReference>
<accession>A0A2N3Y4H3</accession>
<dbReference type="PROSITE" id="PS51192">
    <property type="entry name" value="HELICASE_ATP_BIND_1"/>
    <property type="match status" value="1"/>
</dbReference>
<feature type="domain" description="Protein kinase" evidence="9">
    <location>
        <begin position="12"/>
        <end position="268"/>
    </location>
</feature>
<keyword evidence="3" id="KW-0808">Transferase</keyword>
<dbReference type="GO" id="GO:0004386">
    <property type="term" value="F:helicase activity"/>
    <property type="evidence" value="ECO:0007669"/>
    <property type="project" value="UniProtKB-KW"/>
</dbReference>
<dbReference type="STRING" id="994479.GCA_000194155_05630"/>
<evidence type="ECO:0000256" key="8">
    <source>
        <dbReference type="SAM" id="MobiDB-lite"/>
    </source>
</evidence>
<evidence type="ECO:0000256" key="7">
    <source>
        <dbReference type="PROSITE-ProRule" id="PRU10141"/>
    </source>
</evidence>
<gene>
    <name evidence="11" type="ORF">A8926_5798</name>
</gene>
<dbReference type="EMBL" id="PJNB01000001">
    <property type="protein sequence ID" value="PKW17783.1"/>
    <property type="molecule type" value="Genomic_DNA"/>
</dbReference>
<feature type="region of interest" description="Disordered" evidence="8">
    <location>
        <begin position="578"/>
        <end position="603"/>
    </location>
</feature>
<dbReference type="SUPFAM" id="SSF56112">
    <property type="entry name" value="Protein kinase-like (PK-like)"/>
    <property type="match status" value="1"/>
</dbReference>
<dbReference type="GO" id="GO:0005524">
    <property type="term" value="F:ATP binding"/>
    <property type="evidence" value="ECO:0007669"/>
    <property type="project" value="UniProtKB-UniRule"/>
</dbReference>
<evidence type="ECO:0000256" key="4">
    <source>
        <dbReference type="ARBA" id="ARBA00022741"/>
    </source>
</evidence>
<dbReference type="PROSITE" id="PS50011">
    <property type="entry name" value="PROTEIN_KINASE_DOM"/>
    <property type="match status" value="1"/>
</dbReference>
<dbReference type="EC" id="2.7.11.1" evidence="1"/>
<dbReference type="PROSITE" id="PS00107">
    <property type="entry name" value="PROTEIN_KINASE_ATP"/>
    <property type="match status" value="1"/>
</dbReference>
<protein>
    <recommendedName>
        <fullName evidence="1">non-specific serine/threonine protein kinase</fullName>
        <ecNumber evidence="1">2.7.11.1</ecNumber>
    </recommendedName>
</protein>
<evidence type="ECO:0000256" key="2">
    <source>
        <dbReference type="ARBA" id="ARBA00022527"/>
    </source>
</evidence>
<evidence type="ECO:0000313" key="12">
    <source>
        <dbReference type="Proteomes" id="UP000233786"/>
    </source>
</evidence>
<keyword evidence="5" id="KW-0418">Kinase</keyword>
<evidence type="ECO:0000313" key="11">
    <source>
        <dbReference type="EMBL" id="PKW17783.1"/>
    </source>
</evidence>
<dbReference type="InterPro" id="IPR011545">
    <property type="entry name" value="DEAD/DEAH_box_helicase_dom"/>
</dbReference>
<dbReference type="SUPFAM" id="SSF52540">
    <property type="entry name" value="P-loop containing nucleoside triphosphate hydrolases"/>
    <property type="match status" value="1"/>
</dbReference>
<evidence type="ECO:0000256" key="5">
    <source>
        <dbReference type="ARBA" id="ARBA00022777"/>
    </source>
</evidence>
<dbReference type="InterPro" id="IPR011009">
    <property type="entry name" value="Kinase-like_dom_sf"/>
</dbReference>
<keyword evidence="12" id="KW-1185">Reference proteome</keyword>
<proteinExistence type="predicted"/>
<dbReference type="Pfam" id="PF00270">
    <property type="entry name" value="DEAD"/>
    <property type="match status" value="1"/>
</dbReference>
<keyword evidence="4 7" id="KW-0547">Nucleotide-binding</keyword>
<name>A0A2N3Y4H3_SACSN</name>
<dbReference type="Gene3D" id="3.30.200.20">
    <property type="entry name" value="Phosphorylase Kinase, domain 1"/>
    <property type="match status" value="1"/>
</dbReference>
<dbReference type="InterPro" id="IPR027417">
    <property type="entry name" value="P-loop_NTPase"/>
</dbReference>
<comment type="caution">
    <text evidence="11">The sequence shown here is derived from an EMBL/GenBank/DDBJ whole genome shotgun (WGS) entry which is preliminary data.</text>
</comment>
<dbReference type="PANTHER" id="PTHR43289">
    <property type="entry name" value="MITOGEN-ACTIVATED PROTEIN KINASE KINASE KINASE 20-RELATED"/>
    <property type="match status" value="1"/>
</dbReference>
<dbReference type="Pfam" id="PF00069">
    <property type="entry name" value="Pkinase"/>
    <property type="match status" value="1"/>
</dbReference>
<dbReference type="InterPro" id="IPR000719">
    <property type="entry name" value="Prot_kinase_dom"/>
</dbReference>
<dbReference type="GO" id="GO:0003676">
    <property type="term" value="F:nucleic acid binding"/>
    <property type="evidence" value="ECO:0007669"/>
    <property type="project" value="InterPro"/>
</dbReference>